<dbReference type="PANTHER" id="PTHR10709:SF2">
    <property type="entry name" value="ACTIN-RELATED PROTEIN 2_3 COMPLEX SUBUNIT"/>
    <property type="match status" value="1"/>
</dbReference>
<dbReference type="InterPro" id="IPR001680">
    <property type="entry name" value="WD40_rpt"/>
</dbReference>
<keyword evidence="5" id="KW-0677">Repeat</keyword>
<evidence type="ECO:0000256" key="5">
    <source>
        <dbReference type="ARBA" id="ARBA00022737"/>
    </source>
</evidence>
<evidence type="ECO:0000256" key="3">
    <source>
        <dbReference type="ARBA" id="ARBA00022490"/>
    </source>
</evidence>
<dbReference type="InterPro" id="IPR017383">
    <property type="entry name" value="ARPC1"/>
</dbReference>
<dbReference type="SMART" id="SM00320">
    <property type="entry name" value="WD40"/>
    <property type="match status" value="5"/>
</dbReference>
<dbReference type="SUPFAM" id="SSF50978">
    <property type="entry name" value="WD40 repeat-like"/>
    <property type="match status" value="1"/>
</dbReference>
<evidence type="ECO:0000256" key="8">
    <source>
        <dbReference type="ARBA" id="ARBA00041244"/>
    </source>
</evidence>
<evidence type="ECO:0000256" key="6">
    <source>
        <dbReference type="ARBA" id="ARBA00023203"/>
    </source>
</evidence>
<name>A0ABR1G9V2_AURAN</name>
<gene>
    <name evidence="11" type="primary">ARPC1A</name>
    <name evidence="11" type="ORF">SO694_00005415</name>
</gene>
<dbReference type="PROSITE" id="PS50294">
    <property type="entry name" value="WD_REPEATS_REGION"/>
    <property type="match status" value="2"/>
</dbReference>
<protein>
    <recommendedName>
        <fullName evidence="8">Arp2/3 complex 41 kDa subunit</fullName>
    </recommendedName>
    <alternativeName>
        <fullName evidence="9">p41-ARC</fullName>
    </alternativeName>
</protein>
<evidence type="ECO:0000256" key="1">
    <source>
        <dbReference type="ARBA" id="ARBA00004245"/>
    </source>
</evidence>
<dbReference type="Pfam" id="PF07676">
    <property type="entry name" value="PD40"/>
    <property type="match status" value="1"/>
</dbReference>
<keyword evidence="6" id="KW-0009">Actin-binding</keyword>
<reference evidence="11 12" key="1">
    <citation type="submission" date="2024-03" db="EMBL/GenBank/DDBJ databases">
        <title>Aureococcus anophagefferens CCMP1851 and Kratosvirus quantuckense: Draft genome of a second virus-susceptible host strain in the model system.</title>
        <authorList>
            <person name="Chase E."/>
            <person name="Truchon A.R."/>
            <person name="Schepens W."/>
            <person name="Wilhelm S.W."/>
        </authorList>
    </citation>
    <scope>NUCLEOTIDE SEQUENCE [LARGE SCALE GENOMIC DNA]</scope>
    <source>
        <strain evidence="11 12">CCMP1851</strain>
    </source>
</reference>
<dbReference type="InterPro" id="IPR011659">
    <property type="entry name" value="WD40"/>
</dbReference>
<evidence type="ECO:0000313" key="11">
    <source>
        <dbReference type="EMBL" id="KAK7249916.1"/>
    </source>
</evidence>
<dbReference type="Gene3D" id="2.130.10.10">
    <property type="entry name" value="YVTN repeat-like/Quinoprotein amine dehydrogenase"/>
    <property type="match status" value="1"/>
</dbReference>
<keyword evidence="7" id="KW-0206">Cytoskeleton</keyword>
<keyword evidence="4 10" id="KW-0853">WD repeat</keyword>
<comment type="caution">
    <text evidence="11">The sequence shown here is derived from an EMBL/GenBank/DDBJ whole genome shotgun (WGS) entry which is preliminary data.</text>
</comment>
<dbReference type="PANTHER" id="PTHR10709">
    <property type="entry name" value="ACTIN-RELATED PROTEIN 2/3 COMPLEX SUBUNIT 1"/>
    <property type="match status" value="1"/>
</dbReference>
<dbReference type="Proteomes" id="UP001363151">
    <property type="component" value="Unassembled WGS sequence"/>
</dbReference>
<dbReference type="PROSITE" id="PS50082">
    <property type="entry name" value="WD_REPEATS_2"/>
    <property type="match status" value="2"/>
</dbReference>
<evidence type="ECO:0000256" key="7">
    <source>
        <dbReference type="ARBA" id="ARBA00023212"/>
    </source>
</evidence>
<dbReference type="EMBL" id="JBBJCI010000039">
    <property type="protein sequence ID" value="KAK7249916.1"/>
    <property type="molecule type" value="Genomic_DNA"/>
</dbReference>
<dbReference type="InterPro" id="IPR015943">
    <property type="entry name" value="WD40/YVTN_repeat-like_dom_sf"/>
</dbReference>
<accession>A0ABR1G9V2</accession>
<dbReference type="InterPro" id="IPR036322">
    <property type="entry name" value="WD40_repeat_dom_sf"/>
</dbReference>
<feature type="repeat" description="WD" evidence="10">
    <location>
        <begin position="140"/>
        <end position="172"/>
    </location>
</feature>
<comment type="subcellular location">
    <subcellularLocation>
        <location evidence="1">Cytoplasm</location>
        <location evidence="1">Cytoskeleton</location>
    </subcellularLocation>
</comment>
<proteinExistence type="inferred from homology"/>
<keyword evidence="3" id="KW-0963">Cytoplasm</keyword>
<evidence type="ECO:0000256" key="9">
    <source>
        <dbReference type="ARBA" id="ARBA00041789"/>
    </source>
</evidence>
<feature type="repeat" description="WD" evidence="10">
    <location>
        <begin position="49"/>
        <end position="90"/>
    </location>
</feature>
<evidence type="ECO:0000256" key="2">
    <source>
        <dbReference type="ARBA" id="ARBA00006260"/>
    </source>
</evidence>
<sequence length="360" mass="38771">MATFTQLTDATVGVSCHAWSPDGSQVAFAPNSNELKIVDAKSNASKFSLNEHDMVIAAIDWHPTSNFIVTCSHDRNAFVWNYDAAEDAWKPSLVILRIERAALDVKWSPDGQKFAVASSAKCVPVCYYEQDNNWWVSKMIKKHKSTVLAVAWHPNSQIVATGSSDFKARVFSAHVAIVDAEQTAGDFAAPVGFGEVYAEFPCAGWVHAVAYSPSGCVLAFAGHDASVHFAQFNTGGAPVVQTIRFPFLPLCQLLFLDEYKLVGAGHDMNPAVFANAGAWAFDAFVDKKGEEKKAAASGSSVASKMAMWQNKDKTGSAAGAGAKEETAWLKHQGPITCLKHMGGNKFSTTACDGRLVLWSA</sequence>
<dbReference type="Pfam" id="PF00400">
    <property type="entry name" value="WD40"/>
    <property type="match status" value="2"/>
</dbReference>
<evidence type="ECO:0000256" key="4">
    <source>
        <dbReference type="ARBA" id="ARBA00022574"/>
    </source>
</evidence>
<evidence type="ECO:0000313" key="12">
    <source>
        <dbReference type="Proteomes" id="UP001363151"/>
    </source>
</evidence>
<organism evidence="11 12">
    <name type="scientific">Aureococcus anophagefferens</name>
    <name type="common">Harmful bloom alga</name>
    <dbReference type="NCBI Taxonomy" id="44056"/>
    <lineage>
        <taxon>Eukaryota</taxon>
        <taxon>Sar</taxon>
        <taxon>Stramenopiles</taxon>
        <taxon>Ochrophyta</taxon>
        <taxon>Pelagophyceae</taxon>
        <taxon>Pelagomonadales</taxon>
        <taxon>Pelagomonadaceae</taxon>
        <taxon>Aureococcus</taxon>
    </lineage>
</organism>
<keyword evidence="12" id="KW-1185">Reference proteome</keyword>
<evidence type="ECO:0000256" key="10">
    <source>
        <dbReference type="PROSITE-ProRule" id="PRU00221"/>
    </source>
</evidence>
<comment type="similarity">
    <text evidence="2">Belongs to the WD repeat ARPC1 family.</text>
</comment>